<name>A0ABU9UAS4_9SPIR</name>
<dbReference type="EMBL" id="JBCHKQ010000002">
    <property type="protein sequence ID" value="MEM5947766.1"/>
    <property type="molecule type" value="Genomic_DNA"/>
</dbReference>
<evidence type="ECO:0000313" key="3">
    <source>
        <dbReference type="Proteomes" id="UP001466331"/>
    </source>
</evidence>
<dbReference type="SUPFAM" id="SSF53474">
    <property type="entry name" value="alpha/beta-Hydrolases"/>
    <property type="match status" value="1"/>
</dbReference>
<keyword evidence="3" id="KW-1185">Reference proteome</keyword>
<feature type="domain" description="Serine aminopeptidase S33" evidence="1">
    <location>
        <begin position="25"/>
        <end position="257"/>
    </location>
</feature>
<dbReference type="RefSeq" id="WP_420069216.1">
    <property type="nucleotide sequence ID" value="NZ_JBCHKQ010000002.1"/>
</dbReference>
<evidence type="ECO:0000313" key="2">
    <source>
        <dbReference type="EMBL" id="MEM5947766.1"/>
    </source>
</evidence>
<protein>
    <submittedName>
        <fullName evidence="2">Lysophospholipase</fullName>
    </submittedName>
</protein>
<dbReference type="Pfam" id="PF12146">
    <property type="entry name" value="Hydrolase_4"/>
    <property type="match status" value="1"/>
</dbReference>
<sequence length="273" mass="30922">MYNYKEEVIFSENIRYFYRTWKNPKNRAIVFICHGIGEHSGNFVELGGLIADAGYMVIAPDHYGHGQSGGKKGYIPSWETFRNEIKLILSKENADGMPVILYGHSMGATIVLDYFIRNQENIGGAVVTAPALSLDGVSGIKKLLGRFMAKIKPDFQLESGLDTSYLTKDKDMMARLFSDPLAHGKATPRLMLEIEEVINYCHENANKIEKPILIMQGEKDRIVSPEATKSFFSNIKTEDKTLILVPNGMHKIEHDTEREESIEKILNWLKKHN</sequence>
<accession>A0ABU9UAS4</accession>
<proteinExistence type="predicted"/>
<comment type="caution">
    <text evidence="2">The sequence shown here is derived from an EMBL/GenBank/DDBJ whole genome shotgun (WGS) entry which is preliminary data.</text>
</comment>
<evidence type="ECO:0000259" key="1">
    <source>
        <dbReference type="Pfam" id="PF12146"/>
    </source>
</evidence>
<dbReference type="InterPro" id="IPR051044">
    <property type="entry name" value="MAG_DAG_Lipase"/>
</dbReference>
<dbReference type="InterPro" id="IPR022742">
    <property type="entry name" value="Hydrolase_4"/>
</dbReference>
<dbReference type="PRINTS" id="PR00111">
    <property type="entry name" value="ABHYDROLASE"/>
</dbReference>
<gene>
    <name evidence="2" type="ORF">WKV44_04335</name>
</gene>
<dbReference type="PANTHER" id="PTHR11614">
    <property type="entry name" value="PHOSPHOLIPASE-RELATED"/>
    <property type="match status" value="1"/>
</dbReference>
<dbReference type="InterPro" id="IPR029058">
    <property type="entry name" value="AB_hydrolase_fold"/>
</dbReference>
<reference evidence="2 3" key="1">
    <citation type="submission" date="2024-03" db="EMBL/GenBank/DDBJ databases">
        <title>Ignisphaera cupida sp. nov., a hyperthermophilic hydrolytic archaeon from a hot spring of Kamchatka, and proposal of Ignisphaeraceae fam. nov.</title>
        <authorList>
            <person name="Podosokorskaya O.A."/>
            <person name="Elcheninov A.G."/>
            <person name="Maltseva A.I."/>
            <person name="Zayulina K.S."/>
            <person name="Novikov A."/>
            <person name="Merkel A.Y."/>
        </authorList>
    </citation>
    <scope>NUCLEOTIDE SEQUENCE [LARGE SCALE GENOMIC DNA]</scope>
    <source>
        <strain evidence="2 3">38H-sp</strain>
    </source>
</reference>
<dbReference type="InterPro" id="IPR000073">
    <property type="entry name" value="AB_hydrolase_1"/>
</dbReference>
<dbReference type="Gene3D" id="3.40.50.1820">
    <property type="entry name" value="alpha/beta hydrolase"/>
    <property type="match status" value="1"/>
</dbReference>
<dbReference type="Proteomes" id="UP001466331">
    <property type="component" value="Unassembled WGS sequence"/>
</dbReference>
<organism evidence="2 3">
    <name type="scientific">Rarispira pelagica</name>
    <dbReference type="NCBI Taxonomy" id="3141764"/>
    <lineage>
        <taxon>Bacteria</taxon>
        <taxon>Pseudomonadati</taxon>
        <taxon>Spirochaetota</taxon>
        <taxon>Spirochaetia</taxon>
        <taxon>Winmispirales</taxon>
        <taxon>Winmispiraceae</taxon>
        <taxon>Rarispira</taxon>
    </lineage>
</organism>